<comment type="similarity">
    <text evidence="1 7">Belongs to the glycosyltransferase 37 family.</text>
</comment>
<organism evidence="8">
    <name type="scientific">Triticum aestivum</name>
    <name type="common">Wheat</name>
    <dbReference type="NCBI Taxonomy" id="4565"/>
    <lineage>
        <taxon>Eukaryota</taxon>
        <taxon>Viridiplantae</taxon>
        <taxon>Streptophyta</taxon>
        <taxon>Embryophyta</taxon>
        <taxon>Tracheophyta</taxon>
        <taxon>Spermatophyta</taxon>
        <taxon>Magnoliopsida</taxon>
        <taxon>Liliopsida</taxon>
        <taxon>Poales</taxon>
        <taxon>Poaceae</taxon>
        <taxon>BOP clade</taxon>
        <taxon>Pooideae</taxon>
        <taxon>Triticodae</taxon>
        <taxon>Triticeae</taxon>
        <taxon>Triticinae</taxon>
        <taxon>Triticum</taxon>
    </lineage>
</organism>
<dbReference type="STRING" id="4565.A0A3B6SAQ2"/>
<evidence type="ECO:0000256" key="4">
    <source>
        <dbReference type="ARBA" id="ARBA00023034"/>
    </source>
</evidence>
<keyword evidence="2 7" id="KW-0328">Glycosyltransferase</keyword>
<keyword evidence="7" id="KW-0812">Transmembrane</keyword>
<name>A0A3B6SAQ2_WHEAT</name>
<dbReference type="Proteomes" id="UP000019116">
    <property type="component" value="Chromosome 7B"/>
</dbReference>
<dbReference type="SMR" id="A0A3B6SAQ2"/>
<keyword evidence="7" id="KW-0472">Membrane</keyword>
<dbReference type="OMA" id="SWYHDSI"/>
<dbReference type="OrthoDB" id="428346at2759"/>
<dbReference type="Pfam" id="PF03254">
    <property type="entry name" value="XG_FTase"/>
    <property type="match status" value="1"/>
</dbReference>
<dbReference type="Gramene" id="TraesCS7B03G0203400.1">
    <property type="protein sequence ID" value="TraesCS7B03G0203400.1.CDS"/>
    <property type="gene ID" value="TraesCS7B03G0203400"/>
</dbReference>
<evidence type="ECO:0000256" key="7">
    <source>
        <dbReference type="RuleBase" id="RU367004"/>
    </source>
</evidence>
<dbReference type="Gramene" id="TraesCAD_scaffold_012491_01G000100.1">
    <property type="protein sequence ID" value="TraesCAD_scaffold_012491_01G000100.1"/>
    <property type="gene ID" value="TraesCAD_scaffold_012491_01G000100"/>
</dbReference>
<evidence type="ECO:0000313" key="8">
    <source>
        <dbReference type="EnsemblPlants" id="TraesCS7B02G075700.1"/>
    </source>
</evidence>
<dbReference type="Gramene" id="TraesMAC7B03G04068510.1">
    <property type="protein sequence ID" value="TraesMAC7B03G04068510.1"/>
    <property type="gene ID" value="TraesMAC7B03G04068510"/>
</dbReference>
<proteinExistence type="inferred from homology"/>
<comment type="subcellular location">
    <subcellularLocation>
        <location evidence="7">Golgi apparatus</location>
        <location evidence="7">Golgi stack membrane</location>
        <topology evidence="7">Single-pass type II membrane protein</topology>
    </subcellularLocation>
</comment>
<evidence type="ECO:0000256" key="1">
    <source>
        <dbReference type="ARBA" id="ARBA00010481"/>
    </source>
</evidence>
<protein>
    <recommendedName>
        <fullName evidence="7">Fucosyltransferase</fullName>
        <ecNumber evidence="7">2.4.1.-</ecNumber>
    </recommendedName>
</protein>
<dbReference type="Gramene" id="TraesSYM5B03G02928970.1">
    <property type="protein sequence ID" value="TraesSYM5B03G02928970.1"/>
    <property type="gene ID" value="TraesSYM5B03G02928970"/>
</dbReference>
<dbReference type="Gramene" id="TraesLAC7B03G04025630.1">
    <property type="protein sequence ID" value="TraesLAC7B03G04025630.1"/>
    <property type="gene ID" value="TraesLAC7B03G04025630"/>
</dbReference>
<dbReference type="Gramene" id="TraesARI5B03G02942490.1">
    <property type="protein sequence ID" value="TraesARI5B03G02942490.1"/>
    <property type="gene ID" value="TraesARI5B03G02942490"/>
</dbReference>
<dbReference type="InterPro" id="IPR004938">
    <property type="entry name" value="XG_FTase"/>
</dbReference>
<keyword evidence="3 7" id="KW-0808">Transferase</keyword>
<dbReference type="Gramene" id="TraesWEE_scaffold_002979_01G000200.1">
    <property type="protein sequence ID" value="TraesWEE_scaffold_002979_01G000200.1"/>
    <property type="gene ID" value="TraesWEE_scaffold_002979_01G000200"/>
</dbReference>
<dbReference type="Gramene" id="TraesJAG7B03G04056110.1">
    <property type="protein sequence ID" value="TraesJAG7B03G04056110.1"/>
    <property type="gene ID" value="TraesJAG7B03G04056110"/>
</dbReference>
<dbReference type="Gramene" id="TraesROB_scaffold_002333_01G000100.1">
    <property type="protein sequence ID" value="TraesROB_scaffold_002333_01G000100.1"/>
    <property type="gene ID" value="TraesROB_scaffold_002333_01G000100"/>
</dbReference>
<reference evidence="8" key="1">
    <citation type="submission" date="2018-08" db="EMBL/GenBank/DDBJ databases">
        <authorList>
            <person name="Rossello M."/>
        </authorList>
    </citation>
    <scope>NUCLEOTIDE SEQUENCE [LARGE SCALE GENOMIC DNA]</scope>
    <source>
        <strain evidence="8">cv. Chinese Spring</strain>
    </source>
</reference>
<feature type="transmembrane region" description="Helical" evidence="7">
    <location>
        <begin position="43"/>
        <end position="63"/>
    </location>
</feature>
<dbReference type="Gramene" id="TraesPARA_EIv1.0_2385740.1">
    <property type="protein sequence ID" value="TraesPARA_EIv1.0_2385740.1.CDS"/>
    <property type="gene ID" value="TraesPARA_EIv1.0_2385740"/>
</dbReference>
<evidence type="ECO:0000256" key="5">
    <source>
        <dbReference type="ARBA" id="ARBA00023180"/>
    </source>
</evidence>
<dbReference type="GO" id="GO:0042546">
    <property type="term" value="P:cell wall biogenesis"/>
    <property type="evidence" value="ECO:0007669"/>
    <property type="project" value="InterPro"/>
</dbReference>
<dbReference type="FunFam" id="3.40.50.11340:FF:000005">
    <property type="entry name" value="Galactoside 2-alpha-L-fucosyltransferase"/>
    <property type="match status" value="1"/>
</dbReference>
<keyword evidence="6 7" id="KW-0961">Cell wall biogenesis/degradation</keyword>
<dbReference type="Gramene" id="TraesSTA7B03G04068990.1">
    <property type="protein sequence ID" value="TraesSTA7B03G04068990.1"/>
    <property type="gene ID" value="TraesSTA7B03G04068990"/>
</dbReference>
<dbReference type="GO" id="GO:0009969">
    <property type="term" value="P:xyloglucan biosynthetic process"/>
    <property type="evidence" value="ECO:0000318"/>
    <property type="project" value="GO_Central"/>
</dbReference>
<dbReference type="GO" id="GO:0032580">
    <property type="term" value="C:Golgi cisterna membrane"/>
    <property type="evidence" value="ECO:0007669"/>
    <property type="project" value="UniProtKB-SubCell"/>
</dbReference>
<dbReference type="Gramene" id="TraesCLE_scaffold_038539_01G000200.1">
    <property type="protein sequence ID" value="TraesCLE_scaffold_038539_01G000200.1"/>
    <property type="gene ID" value="TraesCLE_scaffold_038539_01G000200"/>
</dbReference>
<sequence>MDKKCSREESSWLEVEEASPCTGKKADKASIANPRRWSSGANAVAVALIMTIPPILFIFSGHLDAPAVWIKSTVAGLGARGAESSKKKDVLLGGLLLSGFDQQSCASRYQSVYYRKNMTRSPTPYLIDRLRRQEALQRRCGPGTDAYRRASDRLKSGQKNVDTVDGCSYLVLLSYRGLGNRILAAASAFLYAMLTDRVLLVDRGKTMGDLFCEPFPGTTWLLPLDFPLQGYKDLGEDAAESYGNVTTLRNETGESSEHRFVYMHLDHAASVENKLAYCDDHRQFLHRVQWVVMRTDGYIAPVLFLNPAYKQELHRMFPRKDSVFYIVSRYLLHPTNDVWGMVTRFYDSYLKGADERLGIQIRVFVKDDKPVQHILDQILACTSQERLLPGVLPSVGGSRSGEALRPPPTTTAGARSKAVLVTGLNGWYHDSIREMYWRSASANGEVVSVHQPSREEHQRMFHRMQDMKALAEMYLLSMTDKIVTSGWSTFGYVGTALGGLTPYIMIKPENEEVPDPPCKRAMSMEPCAQGPPYFECTRKEVDKLLDTGNLVPHVRACEDMSWGLKLTEPISEKDV</sequence>
<evidence type="ECO:0000256" key="2">
    <source>
        <dbReference type="ARBA" id="ARBA00022676"/>
    </source>
</evidence>
<dbReference type="AlphaFoldDB" id="A0A3B6SAQ2"/>
<dbReference type="GO" id="GO:0071555">
    <property type="term" value="P:cell wall organization"/>
    <property type="evidence" value="ECO:0007669"/>
    <property type="project" value="UniProtKB-UniRule"/>
</dbReference>
<dbReference type="Gramene" id="TraesJUL7B03G04111330.1">
    <property type="protein sequence ID" value="TraesJUL7B03G04111330.1"/>
    <property type="gene ID" value="TraesJUL7B03G04111330"/>
</dbReference>
<evidence type="ECO:0000256" key="6">
    <source>
        <dbReference type="ARBA" id="ARBA00023316"/>
    </source>
</evidence>
<keyword evidence="9" id="KW-1185">Reference proteome</keyword>
<evidence type="ECO:0000256" key="3">
    <source>
        <dbReference type="ARBA" id="ARBA00022679"/>
    </source>
</evidence>
<keyword evidence="4 7" id="KW-0333">Golgi apparatus</keyword>
<dbReference type="Gramene" id="TraesLDM7B03G04076820.1">
    <property type="protein sequence ID" value="TraesLDM7B03G04076820.1"/>
    <property type="gene ID" value="TraesLDM7B03G04076820"/>
</dbReference>
<dbReference type="EC" id="2.4.1.-" evidence="7"/>
<reference evidence="8" key="2">
    <citation type="submission" date="2018-10" db="UniProtKB">
        <authorList>
            <consortium name="EnsemblPlants"/>
        </authorList>
    </citation>
    <scope>IDENTIFICATION</scope>
</reference>
<dbReference type="GO" id="GO:0008107">
    <property type="term" value="F:galactoside 2-alpha-L-fucosyltransferase activity"/>
    <property type="evidence" value="ECO:0007669"/>
    <property type="project" value="InterPro"/>
</dbReference>
<keyword evidence="5" id="KW-0325">Glycoprotein</keyword>
<keyword evidence="7" id="KW-1133">Transmembrane helix</keyword>
<dbReference type="PANTHER" id="PTHR31889:SF11">
    <property type="entry name" value="FUCOSYLTRANSFERASE"/>
    <property type="match status" value="1"/>
</dbReference>
<dbReference type="Gramene" id="TraesKAR7B01G0061040.1">
    <property type="protein sequence ID" value="cds.TraesKAR7B01G0061040.1"/>
    <property type="gene ID" value="TraesKAR7B01G0061040"/>
</dbReference>
<accession>A0A3B6SAQ2</accession>
<comment type="function">
    <text evidence="7">May be involved in cell wall biosynthesis.</text>
</comment>
<dbReference type="PANTHER" id="PTHR31889">
    <property type="entry name" value="FUCOSYLTRANSFERASE 2-RELATED"/>
    <property type="match status" value="1"/>
</dbReference>
<dbReference type="Gene3D" id="3.40.50.11340">
    <property type="match status" value="1"/>
</dbReference>
<dbReference type="Gramene" id="TraesCS7B02G075700.1">
    <property type="protein sequence ID" value="TraesCS7B02G075700.1"/>
    <property type="gene ID" value="TraesCS7B02G075700"/>
</dbReference>
<dbReference type="EnsemblPlants" id="TraesCS7B02G075700.1">
    <property type="protein sequence ID" value="TraesCS7B02G075700.1"/>
    <property type="gene ID" value="TraesCS7B02G075700"/>
</dbReference>
<evidence type="ECO:0000313" key="9">
    <source>
        <dbReference type="Proteomes" id="UP000019116"/>
    </source>
</evidence>